<accession>A0A344L2Y4</accession>
<reference evidence="1 2" key="1">
    <citation type="submission" date="2016-04" db="EMBL/GenBank/DDBJ databases">
        <title>Complete genome sequence and analysis of deep-sea sediment isolate, Amycolatopsis sp. WP1.</title>
        <authorList>
            <person name="Wang H."/>
            <person name="Chen S."/>
            <person name="Wu Q."/>
        </authorList>
    </citation>
    <scope>NUCLEOTIDE SEQUENCE [LARGE SCALE GENOMIC DNA]</scope>
    <source>
        <strain evidence="1 2">WP1</strain>
    </source>
</reference>
<sequence length="76" mass="8088">MTSAREQAVARRLAAGADRRAAMEKATGVLCTWRVCGRALAREGLDDGQDGPLAEANRISAQIDARAHQGTDPELL</sequence>
<keyword evidence="2" id="KW-1185">Reference proteome</keyword>
<protein>
    <submittedName>
        <fullName evidence="1">Uncharacterized protein</fullName>
    </submittedName>
</protein>
<gene>
    <name evidence="1" type="ORF">A4R43_07600</name>
</gene>
<name>A0A344L2Y4_9PSEU</name>
<dbReference type="AlphaFoldDB" id="A0A344L2Y4"/>
<dbReference type="RefSeq" id="WP_113691679.1">
    <property type="nucleotide sequence ID" value="NZ_CP015163.1"/>
</dbReference>
<dbReference type="EMBL" id="CP015163">
    <property type="protein sequence ID" value="AXB42408.1"/>
    <property type="molecule type" value="Genomic_DNA"/>
</dbReference>
<evidence type="ECO:0000313" key="2">
    <source>
        <dbReference type="Proteomes" id="UP000250434"/>
    </source>
</evidence>
<evidence type="ECO:0000313" key="1">
    <source>
        <dbReference type="EMBL" id="AXB42408.1"/>
    </source>
</evidence>
<organism evidence="1 2">
    <name type="scientific">Amycolatopsis albispora</name>
    <dbReference type="NCBI Taxonomy" id="1804986"/>
    <lineage>
        <taxon>Bacteria</taxon>
        <taxon>Bacillati</taxon>
        <taxon>Actinomycetota</taxon>
        <taxon>Actinomycetes</taxon>
        <taxon>Pseudonocardiales</taxon>
        <taxon>Pseudonocardiaceae</taxon>
        <taxon>Amycolatopsis</taxon>
    </lineage>
</organism>
<dbReference type="KEGG" id="aab:A4R43_07600"/>
<dbReference type="Proteomes" id="UP000250434">
    <property type="component" value="Chromosome"/>
</dbReference>
<proteinExistence type="predicted"/>